<dbReference type="Pfam" id="PF01863">
    <property type="entry name" value="YgjP-like"/>
    <property type="match status" value="1"/>
</dbReference>
<accession>A0A3N4N6A2</accession>
<dbReference type="CDD" id="cd07344">
    <property type="entry name" value="M48_yhfN_like"/>
    <property type="match status" value="1"/>
</dbReference>
<evidence type="ECO:0000259" key="1">
    <source>
        <dbReference type="Pfam" id="PF01863"/>
    </source>
</evidence>
<dbReference type="PANTHER" id="PTHR30399">
    <property type="entry name" value="UNCHARACTERIZED PROTEIN YGJP"/>
    <property type="match status" value="1"/>
</dbReference>
<dbReference type="Proteomes" id="UP000272412">
    <property type="component" value="Unassembled WGS sequence"/>
</dbReference>
<name>A0A3N4N6A2_9NEIS</name>
<comment type="caution">
    <text evidence="2">The sequence shown here is derived from an EMBL/GenBank/DDBJ whole genome shotgun (WGS) entry which is preliminary data.</text>
</comment>
<protein>
    <submittedName>
        <fullName evidence="2">M48 family peptidase</fullName>
    </submittedName>
</protein>
<evidence type="ECO:0000313" key="2">
    <source>
        <dbReference type="EMBL" id="RPD90885.1"/>
    </source>
</evidence>
<dbReference type="PANTHER" id="PTHR30399:SF1">
    <property type="entry name" value="UTP PYROPHOSPHATASE"/>
    <property type="match status" value="1"/>
</dbReference>
<sequence length="231" mass="26220">MPRFTHTFSDGLEIDIDLKRSAKKNLILRPIDGQTVSINIPPFLSAARLQQWLSENESLLRQTLAKTPARPLTNPSEKPAWIWYQGVQTALTATPHATITLRPSEIYLPEKSWPQQQTHLRRFLHQRATEYLLPRLAGHAAAMDVHPAATALSNAKTFWGVCRHRTGIRLNWRLIGVPEFVADYVCVHELCHLTHPDHSAKFWALVNRHTPHTAAAQAWLKAHGHELFVLG</sequence>
<proteinExistence type="predicted"/>
<organism evidence="2 3">
    <name type="scientific">Neisseria weixii</name>
    <dbReference type="NCBI Taxonomy" id="1853276"/>
    <lineage>
        <taxon>Bacteria</taxon>
        <taxon>Pseudomonadati</taxon>
        <taxon>Pseudomonadota</taxon>
        <taxon>Betaproteobacteria</taxon>
        <taxon>Neisseriales</taxon>
        <taxon>Neisseriaceae</taxon>
        <taxon>Neisseria</taxon>
    </lineage>
</organism>
<feature type="domain" description="YgjP-like metallopeptidase" evidence="1">
    <location>
        <begin position="24"/>
        <end position="223"/>
    </location>
</feature>
<dbReference type="Gene3D" id="3.30.2010.10">
    <property type="entry name" value="Metalloproteases ('zincins'), catalytic domain"/>
    <property type="match status" value="1"/>
</dbReference>
<gene>
    <name evidence="2" type="ORF">EGK74_00605</name>
</gene>
<dbReference type="RefSeq" id="WP_123803587.1">
    <property type="nucleotide sequence ID" value="NZ_JBHSPY010000004.1"/>
</dbReference>
<reference evidence="2 3" key="1">
    <citation type="submission" date="2018-11" db="EMBL/GenBank/DDBJ databases">
        <title>Neisseria weixii sp. nov. isolated from the rectal contents of plateau pika (Ochotona cruzoniae).</title>
        <authorList>
            <person name="Zhang G."/>
        </authorList>
    </citation>
    <scope>NUCLEOTIDE SEQUENCE [LARGE SCALE GENOMIC DNA]</scope>
    <source>
        <strain evidence="2 3">10009</strain>
    </source>
</reference>
<dbReference type="OrthoDB" id="9811177at2"/>
<evidence type="ECO:0000313" key="3">
    <source>
        <dbReference type="Proteomes" id="UP000272412"/>
    </source>
</evidence>
<dbReference type="InterPro" id="IPR002725">
    <property type="entry name" value="YgjP-like_metallopeptidase"/>
</dbReference>
<dbReference type="InterPro" id="IPR053136">
    <property type="entry name" value="UTP_pyrophosphatase-like"/>
</dbReference>
<dbReference type="AlphaFoldDB" id="A0A3N4N6A2"/>
<dbReference type="EMBL" id="RPFL01000001">
    <property type="protein sequence ID" value="RPD90885.1"/>
    <property type="molecule type" value="Genomic_DNA"/>
</dbReference>
<keyword evidence="3" id="KW-1185">Reference proteome</keyword>